<dbReference type="EMBL" id="JAHHIF010000022">
    <property type="protein sequence ID" value="MBW4546226.1"/>
    <property type="molecule type" value="Genomic_DNA"/>
</dbReference>
<organism evidence="4 5">
    <name type="scientific">Symplocastrum torsivum CPER-KK1</name>
    <dbReference type="NCBI Taxonomy" id="450513"/>
    <lineage>
        <taxon>Bacteria</taxon>
        <taxon>Bacillati</taxon>
        <taxon>Cyanobacteriota</taxon>
        <taxon>Cyanophyceae</taxon>
        <taxon>Oscillatoriophycideae</taxon>
        <taxon>Oscillatoriales</taxon>
        <taxon>Microcoleaceae</taxon>
        <taxon>Symplocastrum</taxon>
    </lineage>
</organism>
<dbReference type="AlphaFoldDB" id="A0A951UC15"/>
<evidence type="ECO:0000256" key="2">
    <source>
        <dbReference type="SAM" id="MobiDB-lite"/>
    </source>
</evidence>
<feature type="signal peptide" evidence="3">
    <location>
        <begin position="1"/>
        <end position="24"/>
    </location>
</feature>
<evidence type="ECO:0000313" key="4">
    <source>
        <dbReference type="EMBL" id="MBW4546226.1"/>
    </source>
</evidence>
<proteinExistence type="predicted"/>
<name>A0A951UC15_9CYAN</name>
<feature type="chain" id="PRO_5037514319" description="DUF928 domain-containing protein" evidence="3">
    <location>
        <begin position="25"/>
        <end position="231"/>
    </location>
</feature>
<reference evidence="4" key="2">
    <citation type="journal article" date="2022" name="Microbiol. Resour. Announc.">
        <title>Metagenome Sequencing to Explore Phylogenomics of Terrestrial Cyanobacteria.</title>
        <authorList>
            <person name="Ward R.D."/>
            <person name="Stajich J.E."/>
            <person name="Johansen J.R."/>
            <person name="Huntemann M."/>
            <person name="Clum A."/>
            <person name="Foster B."/>
            <person name="Foster B."/>
            <person name="Roux S."/>
            <person name="Palaniappan K."/>
            <person name="Varghese N."/>
            <person name="Mukherjee S."/>
            <person name="Reddy T.B.K."/>
            <person name="Daum C."/>
            <person name="Copeland A."/>
            <person name="Chen I.A."/>
            <person name="Ivanova N.N."/>
            <person name="Kyrpides N.C."/>
            <person name="Shapiro N."/>
            <person name="Eloe-Fadrosh E.A."/>
            <person name="Pietrasiak N."/>
        </authorList>
    </citation>
    <scope>NUCLEOTIDE SEQUENCE</scope>
    <source>
        <strain evidence="4">CPER-KK1</strain>
    </source>
</reference>
<sequence length="231" mass="25999">MRKFTWVLSTLLLSAMISNVPTRAFQVAKVQINLPESSKDIIQTSLSKDNPPPTDPTTTGTRGPCTIAPLDLKTNTEVWSDRPMFVWRGPIGKIEVRQQGSNDVLWRETIPQGVGRIQYAGESLQPGETYNWVLFDLQNNAIRSMAFKVMDAREREQVSTQLQSLERELKAKGATVEESAARRAQYFAQRQLWSDAWREAFSVDNPVAIIGMITQTTPTPFCTRSPKPNSI</sequence>
<reference evidence="4" key="1">
    <citation type="submission" date="2021-05" db="EMBL/GenBank/DDBJ databases">
        <authorList>
            <person name="Pietrasiak N."/>
            <person name="Ward R."/>
            <person name="Stajich J.E."/>
            <person name="Kurbessoian T."/>
        </authorList>
    </citation>
    <scope>NUCLEOTIDE SEQUENCE</scope>
    <source>
        <strain evidence="4">CPER-KK1</strain>
    </source>
</reference>
<gene>
    <name evidence="4" type="ORF">KME25_17540</name>
</gene>
<evidence type="ECO:0000256" key="3">
    <source>
        <dbReference type="SAM" id="SignalP"/>
    </source>
</evidence>
<keyword evidence="3" id="KW-0732">Signal</keyword>
<dbReference type="Proteomes" id="UP000753908">
    <property type="component" value="Unassembled WGS sequence"/>
</dbReference>
<evidence type="ECO:0000313" key="5">
    <source>
        <dbReference type="Proteomes" id="UP000753908"/>
    </source>
</evidence>
<evidence type="ECO:0000256" key="1">
    <source>
        <dbReference type="SAM" id="Coils"/>
    </source>
</evidence>
<feature type="region of interest" description="Disordered" evidence="2">
    <location>
        <begin position="43"/>
        <end position="62"/>
    </location>
</feature>
<feature type="coiled-coil region" evidence="1">
    <location>
        <begin position="155"/>
        <end position="182"/>
    </location>
</feature>
<keyword evidence="1" id="KW-0175">Coiled coil</keyword>
<comment type="caution">
    <text evidence="4">The sequence shown here is derived from an EMBL/GenBank/DDBJ whole genome shotgun (WGS) entry which is preliminary data.</text>
</comment>
<accession>A0A951UC15</accession>
<evidence type="ECO:0008006" key="6">
    <source>
        <dbReference type="Google" id="ProtNLM"/>
    </source>
</evidence>
<protein>
    <recommendedName>
        <fullName evidence="6">DUF928 domain-containing protein</fullName>
    </recommendedName>
</protein>